<evidence type="ECO:0000313" key="1">
    <source>
        <dbReference type="EMBL" id="MPC35785.1"/>
    </source>
</evidence>
<comment type="caution">
    <text evidence="1">The sequence shown here is derived from an EMBL/GenBank/DDBJ whole genome shotgun (WGS) entry which is preliminary data.</text>
</comment>
<dbReference type="Proteomes" id="UP000324222">
    <property type="component" value="Unassembled WGS sequence"/>
</dbReference>
<evidence type="ECO:0000313" key="2">
    <source>
        <dbReference type="Proteomes" id="UP000324222"/>
    </source>
</evidence>
<keyword evidence="2" id="KW-1185">Reference proteome</keyword>
<dbReference type="AlphaFoldDB" id="A0A5B7EQW9"/>
<name>A0A5B7EQW9_PORTR</name>
<accession>A0A5B7EQW9</accession>
<organism evidence="1 2">
    <name type="scientific">Portunus trituberculatus</name>
    <name type="common">Swimming crab</name>
    <name type="synonym">Neptunus trituberculatus</name>
    <dbReference type="NCBI Taxonomy" id="210409"/>
    <lineage>
        <taxon>Eukaryota</taxon>
        <taxon>Metazoa</taxon>
        <taxon>Ecdysozoa</taxon>
        <taxon>Arthropoda</taxon>
        <taxon>Crustacea</taxon>
        <taxon>Multicrustacea</taxon>
        <taxon>Malacostraca</taxon>
        <taxon>Eumalacostraca</taxon>
        <taxon>Eucarida</taxon>
        <taxon>Decapoda</taxon>
        <taxon>Pleocyemata</taxon>
        <taxon>Brachyura</taxon>
        <taxon>Eubrachyura</taxon>
        <taxon>Portunoidea</taxon>
        <taxon>Portunidae</taxon>
        <taxon>Portuninae</taxon>
        <taxon>Portunus</taxon>
    </lineage>
</organism>
<reference evidence="1 2" key="1">
    <citation type="submission" date="2019-05" db="EMBL/GenBank/DDBJ databases">
        <title>Another draft genome of Portunus trituberculatus and its Hox gene families provides insights of decapod evolution.</title>
        <authorList>
            <person name="Jeong J.-H."/>
            <person name="Song I."/>
            <person name="Kim S."/>
            <person name="Choi T."/>
            <person name="Kim D."/>
            <person name="Ryu S."/>
            <person name="Kim W."/>
        </authorList>
    </citation>
    <scope>NUCLEOTIDE SEQUENCE [LARGE SCALE GENOMIC DNA]</scope>
    <source>
        <tissue evidence="1">Muscle</tissue>
    </source>
</reference>
<gene>
    <name evidence="1" type="ORF">E2C01_029220</name>
</gene>
<sequence length="96" mass="10673">MSPKAALGHIRLLVLSFVQKFLDYPFSALGSPDSALMTLRSYVTCNELRCNVVNATCHLIIVASYHILMFQGSFPHGHSITYHLVVFGFGLVWCAK</sequence>
<dbReference type="EMBL" id="VSRR010003345">
    <property type="protein sequence ID" value="MPC35785.1"/>
    <property type="molecule type" value="Genomic_DNA"/>
</dbReference>
<proteinExistence type="predicted"/>
<protein>
    <submittedName>
        <fullName evidence="1">Uncharacterized protein</fullName>
    </submittedName>
</protein>